<evidence type="ECO:0000259" key="9">
    <source>
        <dbReference type="Pfam" id="PF12804"/>
    </source>
</evidence>
<dbReference type="AlphaFoldDB" id="A0A974PKZ8"/>
<dbReference type="KEGG" id="xdi:EZH22_18635"/>
<reference evidence="10 11" key="1">
    <citation type="submission" date="2020-10" db="EMBL/GenBank/DDBJ databases">
        <title>Degradation of 1,4-Dioxane by Xanthobacter sp. YN2, via a Novel Group-2 Soluble Di-Iron Monooxygenase.</title>
        <authorList>
            <person name="Ma F."/>
            <person name="Wang Y."/>
            <person name="Yang J."/>
            <person name="Guo H."/>
            <person name="Su D."/>
            <person name="Yu L."/>
        </authorList>
    </citation>
    <scope>NUCLEOTIDE SEQUENCE [LARGE SCALE GENOMIC DNA]</scope>
    <source>
        <strain evidence="10 11">YN2</strain>
    </source>
</reference>
<evidence type="ECO:0000313" key="10">
    <source>
        <dbReference type="EMBL" id="QRG05131.1"/>
    </source>
</evidence>
<dbReference type="EMBL" id="CP063362">
    <property type="protein sequence ID" value="QRG05131.1"/>
    <property type="molecule type" value="Genomic_DNA"/>
</dbReference>
<evidence type="ECO:0000256" key="8">
    <source>
        <dbReference type="HAMAP-Rule" id="MF_00316"/>
    </source>
</evidence>
<keyword evidence="3 8" id="KW-0479">Metal-binding</keyword>
<dbReference type="NCBIfam" id="TIGR02665">
    <property type="entry name" value="molyb_mobA"/>
    <property type="match status" value="1"/>
</dbReference>
<dbReference type="GO" id="GO:1902758">
    <property type="term" value="P:bis(molybdopterin guanine dinucleotide)molybdenum biosynthetic process"/>
    <property type="evidence" value="ECO:0007669"/>
    <property type="project" value="TreeGrafter"/>
</dbReference>
<dbReference type="GO" id="GO:0061603">
    <property type="term" value="F:molybdenum cofactor guanylyltransferase activity"/>
    <property type="evidence" value="ECO:0007669"/>
    <property type="project" value="UniProtKB-EC"/>
</dbReference>
<keyword evidence="5 8" id="KW-0460">Magnesium</keyword>
<dbReference type="InterPro" id="IPR025877">
    <property type="entry name" value="MobA-like_NTP_Trfase"/>
</dbReference>
<comment type="subcellular location">
    <subcellularLocation>
        <location evidence="8">Cytoplasm</location>
    </subcellularLocation>
</comment>
<dbReference type="Proteomes" id="UP000596427">
    <property type="component" value="Chromosome"/>
</dbReference>
<comment type="similarity">
    <text evidence="8">Belongs to the MobA family.</text>
</comment>
<dbReference type="InterPro" id="IPR013482">
    <property type="entry name" value="Molybde_CF_guanTrfase"/>
</dbReference>
<organism evidence="10 11">
    <name type="scientific">Xanthobacter dioxanivorans</name>
    <dbReference type="NCBI Taxonomy" id="2528964"/>
    <lineage>
        <taxon>Bacteria</taxon>
        <taxon>Pseudomonadati</taxon>
        <taxon>Pseudomonadota</taxon>
        <taxon>Alphaproteobacteria</taxon>
        <taxon>Hyphomicrobiales</taxon>
        <taxon>Xanthobacteraceae</taxon>
        <taxon>Xanthobacter</taxon>
    </lineage>
</organism>
<evidence type="ECO:0000256" key="3">
    <source>
        <dbReference type="ARBA" id="ARBA00022723"/>
    </source>
</evidence>
<dbReference type="GO" id="GO:0005737">
    <property type="term" value="C:cytoplasm"/>
    <property type="evidence" value="ECO:0007669"/>
    <property type="project" value="UniProtKB-SubCell"/>
</dbReference>
<sequence>MTQAPEDPRPYALILAGGLGRRMEAEALGAPAKPLVPLAGRPLITHVIERMRPQVRELWINANTAGDAFAAFGCPVLPDSIAGFPGPLAGVLAGLDHLADVAPDADLLTVPADTPFLPPDLAQRLVGRRRQCGSVVCAGSGGQRHPVIAVWPATARTALRQSLTMGRLKVGLLLEHLNAVTENWDTTPDDPFFNVNTPEELAIAQIRASARQ</sequence>
<dbReference type="HAMAP" id="MF_00316">
    <property type="entry name" value="MobA"/>
    <property type="match status" value="1"/>
</dbReference>
<feature type="binding site" evidence="8">
    <location>
        <position position="33"/>
    </location>
    <ligand>
        <name>GTP</name>
        <dbReference type="ChEBI" id="CHEBI:37565"/>
    </ligand>
</feature>
<keyword evidence="1 8" id="KW-0963">Cytoplasm</keyword>
<dbReference type="EC" id="2.7.7.77" evidence="8"/>
<feature type="binding site" evidence="8">
    <location>
        <position position="113"/>
    </location>
    <ligand>
        <name>GTP</name>
        <dbReference type="ChEBI" id="CHEBI:37565"/>
    </ligand>
</feature>
<dbReference type="PANTHER" id="PTHR19136">
    <property type="entry name" value="MOLYBDENUM COFACTOR GUANYLYLTRANSFERASE"/>
    <property type="match status" value="1"/>
</dbReference>
<dbReference type="GO" id="GO:0005525">
    <property type="term" value="F:GTP binding"/>
    <property type="evidence" value="ECO:0007669"/>
    <property type="project" value="UniProtKB-UniRule"/>
</dbReference>
<dbReference type="SUPFAM" id="SSF53448">
    <property type="entry name" value="Nucleotide-diphospho-sugar transferases"/>
    <property type="match status" value="1"/>
</dbReference>
<dbReference type="CDD" id="cd02503">
    <property type="entry name" value="MobA"/>
    <property type="match status" value="1"/>
</dbReference>
<evidence type="ECO:0000256" key="2">
    <source>
        <dbReference type="ARBA" id="ARBA00022679"/>
    </source>
</evidence>
<protein>
    <recommendedName>
        <fullName evidence="8">Molybdenum cofactor guanylyltransferase</fullName>
        <shortName evidence="8">MoCo guanylyltransferase</shortName>
        <ecNumber evidence="8">2.7.7.77</ecNumber>
    </recommendedName>
    <alternativeName>
        <fullName evidence="8">GTP:molybdopterin guanylyltransferase</fullName>
    </alternativeName>
    <alternativeName>
        <fullName evidence="8">Mo-MPT guanylyltransferase</fullName>
    </alternativeName>
    <alternativeName>
        <fullName evidence="8">Molybdopterin guanylyltransferase</fullName>
    </alternativeName>
    <alternativeName>
        <fullName evidence="8">Molybdopterin-guanine dinucleotide synthase</fullName>
        <shortName evidence="8">MGD synthase</shortName>
    </alternativeName>
</protein>
<keyword evidence="6 8" id="KW-0342">GTP-binding</keyword>
<evidence type="ECO:0000256" key="6">
    <source>
        <dbReference type="ARBA" id="ARBA00023134"/>
    </source>
</evidence>
<dbReference type="PANTHER" id="PTHR19136:SF81">
    <property type="entry name" value="MOLYBDENUM COFACTOR GUANYLYLTRANSFERASE"/>
    <property type="match status" value="1"/>
</dbReference>
<gene>
    <name evidence="8 10" type="primary">mobA</name>
    <name evidence="10" type="ORF">EZH22_18635</name>
</gene>
<feature type="binding site" evidence="8">
    <location>
        <position position="61"/>
    </location>
    <ligand>
        <name>GTP</name>
        <dbReference type="ChEBI" id="CHEBI:37565"/>
    </ligand>
</feature>
<feature type="binding site" evidence="8">
    <location>
        <begin position="15"/>
        <end position="17"/>
    </location>
    <ligand>
        <name>GTP</name>
        <dbReference type="ChEBI" id="CHEBI:37565"/>
    </ligand>
</feature>
<dbReference type="Gene3D" id="3.90.550.10">
    <property type="entry name" value="Spore Coat Polysaccharide Biosynthesis Protein SpsA, Chain A"/>
    <property type="match status" value="1"/>
</dbReference>
<keyword evidence="11" id="KW-1185">Reference proteome</keyword>
<name>A0A974PKZ8_9HYPH</name>
<keyword evidence="10" id="KW-0548">Nucleotidyltransferase</keyword>
<feature type="binding site" evidence="8">
    <location>
        <position position="113"/>
    </location>
    <ligand>
        <name>Mg(2+)</name>
        <dbReference type="ChEBI" id="CHEBI:18420"/>
    </ligand>
</feature>
<keyword evidence="4 8" id="KW-0547">Nucleotide-binding</keyword>
<evidence type="ECO:0000256" key="7">
    <source>
        <dbReference type="ARBA" id="ARBA00023150"/>
    </source>
</evidence>
<feature type="binding site" evidence="8">
    <location>
        <position position="79"/>
    </location>
    <ligand>
        <name>GTP</name>
        <dbReference type="ChEBI" id="CHEBI:37565"/>
    </ligand>
</feature>
<keyword evidence="2 8" id="KW-0808">Transferase</keyword>
<comment type="subunit">
    <text evidence="8">Monomer.</text>
</comment>
<proteinExistence type="inferred from homology"/>
<evidence type="ECO:0000256" key="5">
    <source>
        <dbReference type="ARBA" id="ARBA00022842"/>
    </source>
</evidence>
<keyword evidence="7 8" id="KW-0501">Molybdenum cofactor biosynthesis</keyword>
<comment type="catalytic activity">
    <reaction evidence="8">
        <text>Mo-molybdopterin + GTP + H(+) = Mo-molybdopterin guanine dinucleotide + diphosphate</text>
        <dbReference type="Rhea" id="RHEA:34243"/>
        <dbReference type="ChEBI" id="CHEBI:15378"/>
        <dbReference type="ChEBI" id="CHEBI:33019"/>
        <dbReference type="ChEBI" id="CHEBI:37565"/>
        <dbReference type="ChEBI" id="CHEBI:71302"/>
        <dbReference type="ChEBI" id="CHEBI:71310"/>
        <dbReference type="EC" id="2.7.7.77"/>
    </reaction>
</comment>
<evidence type="ECO:0000313" key="11">
    <source>
        <dbReference type="Proteomes" id="UP000596427"/>
    </source>
</evidence>
<dbReference type="Pfam" id="PF12804">
    <property type="entry name" value="NTP_transf_3"/>
    <property type="match status" value="1"/>
</dbReference>
<dbReference type="GO" id="GO:0046872">
    <property type="term" value="F:metal ion binding"/>
    <property type="evidence" value="ECO:0007669"/>
    <property type="project" value="UniProtKB-KW"/>
</dbReference>
<dbReference type="InterPro" id="IPR029044">
    <property type="entry name" value="Nucleotide-diphossugar_trans"/>
</dbReference>
<dbReference type="RefSeq" id="WP_203191997.1">
    <property type="nucleotide sequence ID" value="NZ_CP063362.1"/>
</dbReference>
<evidence type="ECO:0000256" key="1">
    <source>
        <dbReference type="ARBA" id="ARBA00022490"/>
    </source>
</evidence>
<evidence type="ECO:0000256" key="4">
    <source>
        <dbReference type="ARBA" id="ARBA00022741"/>
    </source>
</evidence>
<comment type="function">
    <text evidence="8">Transfers a GMP moiety from GTP to Mo-molybdopterin (Mo-MPT) cofactor (Moco or molybdenum cofactor) to form Mo-molybdopterin guanine dinucleotide (Mo-MGD) cofactor.</text>
</comment>
<feature type="domain" description="MobA-like NTP transferase" evidence="9">
    <location>
        <begin position="12"/>
        <end position="164"/>
    </location>
</feature>
<comment type="cofactor">
    <cofactor evidence="8">
        <name>Mg(2+)</name>
        <dbReference type="ChEBI" id="CHEBI:18420"/>
    </cofactor>
</comment>
<accession>A0A974PKZ8</accession>
<comment type="domain">
    <text evidence="8">The N-terminal domain determines nucleotide recognition and specific binding, while the C-terminal domain determines the specific binding to the target protein.</text>
</comment>